<accession>A0A1V1NW54</accession>
<dbReference type="AlphaFoldDB" id="A0A1V1NW54"/>
<dbReference type="Proteomes" id="UP000189670">
    <property type="component" value="Unassembled WGS sequence"/>
</dbReference>
<evidence type="ECO:0000313" key="2">
    <source>
        <dbReference type="EMBL" id="ETR66788.1"/>
    </source>
</evidence>
<proteinExistence type="predicted"/>
<gene>
    <name evidence="2" type="ORF">OMM_05483</name>
</gene>
<evidence type="ECO:0008006" key="4">
    <source>
        <dbReference type="Google" id="ProtNLM"/>
    </source>
</evidence>
<sequence length="493" mass="57192">MTRLTIAFTAIIAMAEKQRGTITKLAKEYLISRTFVYMLANSLMEQSQIKFAEYCPPAFHEKSSLEHILFLRLEGKCSIEAISSFLKRFGFDNSSVGYISQLLNDIGSLLPSTQVFNEGDQVKVIFASDEIFAKNTPIMITVDPISTVILKIELLDKRTAENWIKHWETIEINGYIPIYLVCDGGTALAKAHEEHLPDLIKQLDTYHAVAHILGVIDKRLEKAACDAIEKEYASNVIIEGANFEESKIQRLIKRYEENQKKAQELIERYDSFHYLYISILKELELFDETGNLRDRQTAEENIETCLDLLETEMGYEKQVKKIRRFMGDLLNYFEVAEVILEELLAKHPEISKEVLEAVCLAWQWGKKKVKAKESSRKRYCTEKEKYYYAAAEQKSSGKFDEIKEKILKELDEIVQSSSIVECINSIVRPYINNTKGQINQELLNLIMFYHNHRRYKAGKREGKTPYEILTGQTQTKYWLDLLMETYEEQQTLR</sequence>
<evidence type="ECO:0000256" key="1">
    <source>
        <dbReference type="SAM" id="Coils"/>
    </source>
</evidence>
<keyword evidence="1" id="KW-0175">Coiled coil</keyword>
<reference evidence="3" key="1">
    <citation type="submission" date="2012-11" db="EMBL/GenBank/DDBJ databases">
        <authorList>
            <person name="Lucero-Rivera Y.E."/>
            <person name="Tovar-Ramirez D."/>
        </authorList>
    </citation>
    <scope>NUCLEOTIDE SEQUENCE [LARGE SCALE GENOMIC DNA]</scope>
    <source>
        <strain evidence="3">Araruama</strain>
    </source>
</reference>
<organism evidence="2 3">
    <name type="scientific">Candidatus Magnetoglobus multicellularis str. Araruama</name>
    <dbReference type="NCBI Taxonomy" id="890399"/>
    <lineage>
        <taxon>Bacteria</taxon>
        <taxon>Pseudomonadati</taxon>
        <taxon>Thermodesulfobacteriota</taxon>
        <taxon>Desulfobacteria</taxon>
        <taxon>Desulfobacterales</taxon>
        <taxon>Desulfobacteraceae</taxon>
        <taxon>Candidatus Magnetoglobus</taxon>
    </lineage>
</organism>
<protein>
    <recommendedName>
        <fullName evidence="4">Transposase</fullName>
    </recommendedName>
</protein>
<feature type="coiled-coil region" evidence="1">
    <location>
        <begin position="241"/>
        <end position="268"/>
    </location>
</feature>
<evidence type="ECO:0000313" key="3">
    <source>
        <dbReference type="Proteomes" id="UP000189670"/>
    </source>
</evidence>
<dbReference type="EMBL" id="ATBP01001748">
    <property type="protein sequence ID" value="ETR66788.1"/>
    <property type="molecule type" value="Genomic_DNA"/>
</dbReference>
<name>A0A1V1NW54_9BACT</name>
<comment type="caution">
    <text evidence="2">The sequence shown here is derived from an EMBL/GenBank/DDBJ whole genome shotgun (WGS) entry which is preliminary data.</text>
</comment>